<organism evidence="4">
    <name type="scientific">Cryptosporidium hominis</name>
    <dbReference type="NCBI Taxonomy" id="237895"/>
    <lineage>
        <taxon>Eukaryota</taxon>
        <taxon>Sar</taxon>
        <taxon>Alveolata</taxon>
        <taxon>Apicomplexa</taxon>
        <taxon>Conoidasida</taxon>
        <taxon>Coccidia</taxon>
        <taxon>Eucoccidiorida</taxon>
        <taxon>Eimeriorina</taxon>
        <taxon>Cryptosporidiidae</taxon>
        <taxon>Cryptosporidium</taxon>
    </lineage>
</organism>
<dbReference type="PROSITE" id="PS50222">
    <property type="entry name" value="EF_HAND_2"/>
    <property type="match status" value="1"/>
</dbReference>
<name>A0A0S4TCR8_CRYHO</name>
<reference evidence="5 6" key="1">
    <citation type="submission" date="2014-11" db="EMBL/GenBank/DDBJ databases">
        <title>Comparative genomic analysis of Cryptosporidium hominis reveals occurrence of genetic recombination in virulent subtypes.</title>
        <authorList>
            <person name="Guo Y."/>
            <person name="Tang K."/>
            <person name="Frace M."/>
            <person name="Li N."/>
            <person name="Roellig D.M."/>
            <person name="Sammons S."/>
            <person name="Knipe K."/>
            <person name="Rowe L."/>
            <person name="Feng Y."/>
            <person name="Xiao L."/>
        </authorList>
    </citation>
    <scope>NUCLEOTIDE SEQUENCE [LARGE SCALE GENOMIC DNA]</scope>
    <source>
        <strain evidence="5">30976</strain>
    </source>
</reference>
<dbReference type="Proteomes" id="UP001429100">
    <property type="component" value="Unassembled WGS sequence"/>
</dbReference>
<feature type="region of interest" description="Disordered" evidence="2">
    <location>
        <begin position="627"/>
        <end position="679"/>
    </location>
</feature>
<evidence type="ECO:0000256" key="1">
    <source>
        <dbReference type="ARBA" id="ARBA00022837"/>
    </source>
</evidence>
<evidence type="ECO:0000313" key="6">
    <source>
        <dbReference type="Proteomes" id="UP001429100"/>
    </source>
</evidence>
<sequence length="679" mass="76396">MSKLLSFGNCANINGIGGNPSTSMNLNNMRKVLQPNSPGNYNQYKVPLSEYSDKNNAGTYYYTSDNSFNNTNKSYVSSPNVYPRYINQHNNIHNISGYQYLNQSNDNFNAPIEYETIPNRINTIDESSRIIDSNYQSREKYIPSGTGTGTVIGEAGAPITLGTGAATITTVGAGTGIGTAMGAGKLPSSYNNNVISSSRIDLNIAKKTEFGGYANAKSTVSKPNSSNWKEWNSYSKLLPLAVVELDVQNECNYLSTLFSSFSNTVKGFISNFEFEKLMEYVNIIEVGYRGTIFSVMDRNQDDYITQVEFLTGMLIFRPYNIKEKNSPNFNRLRLQFIFFYYDSNRDGLLSIDELAKLIEHISIIKVTTNKKNGKPKKKTQISSEKSKKLASQVIRDYLNKEFCSYDDFFQLVNNGILNGTVNLLRCRNDIFLQKKNQSSSFSPPNQQIYNKLPYDNSIQNLNYIQQPFSPSSNSIPQSQSQFPQISTYNTNIHHPQNFIPKNNSSIYNTPINASTEQFPQLKTIISPNDEYVKTISSKPPSPSTLNNSNNQPIFSLSSISKPKTNASLGIQNQNTTETFNYNYNNTNINPSTNSNYNYNYINHNNQITPPHNSILSKNNSISSTITRKQEDQFTAHSNSPPNPLLTPDPLSNYRSTYETSSPYYNIPSEGRPNFNFSPY</sequence>
<keyword evidence="1" id="KW-0106">Calcium</keyword>
<protein>
    <submittedName>
        <fullName evidence="5">Erythrocyte membrane-associated antigen</fullName>
    </submittedName>
</protein>
<dbReference type="GO" id="GO:0005509">
    <property type="term" value="F:calcium ion binding"/>
    <property type="evidence" value="ECO:0007669"/>
    <property type="project" value="InterPro"/>
</dbReference>
<dbReference type="EMBL" id="LN877947">
    <property type="protein sequence ID" value="CUV04277.1"/>
    <property type="molecule type" value="Genomic_DNA"/>
</dbReference>
<dbReference type="Proteomes" id="UP000199752">
    <property type="component" value="Chromosome 1"/>
</dbReference>
<evidence type="ECO:0000313" key="4">
    <source>
        <dbReference type="EMBL" id="CUV04277.1"/>
    </source>
</evidence>
<accession>A0A0S4TCR8</accession>
<evidence type="ECO:0000313" key="5">
    <source>
        <dbReference type="EMBL" id="PPS97065.1"/>
    </source>
</evidence>
<dbReference type="VEuPathDB" id="CryptoDB:Chro.10362"/>
<feature type="compositionally biased region" description="Low complexity" evidence="2">
    <location>
        <begin position="543"/>
        <end position="552"/>
    </location>
</feature>
<dbReference type="SUPFAM" id="SSF47473">
    <property type="entry name" value="EF-hand"/>
    <property type="match status" value="1"/>
</dbReference>
<dbReference type="PROSITE" id="PS00018">
    <property type="entry name" value="EF_HAND_1"/>
    <property type="match status" value="2"/>
</dbReference>
<dbReference type="InterPro" id="IPR002048">
    <property type="entry name" value="EF_hand_dom"/>
</dbReference>
<dbReference type="VEuPathDB" id="CryptoDB:ChTU502y2012_412g0155"/>
<dbReference type="VEuPathDB" id="CryptoDB:GY17_00001334"/>
<gene>
    <name evidence="4" type="ORF">CHUDEA1_3220</name>
    <name evidence="5" type="ORF">GY17_00001334</name>
</gene>
<feature type="region of interest" description="Disordered" evidence="2">
    <location>
        <begin position="534"/>
        <end position="558"/>
    </location>
</feature>
<dbReference type="InterPro" id="IPR011992">
    <property type="entry name" value="EF-hand-dom_pair"/>
</dbReference>
<feature type="domain" description="EF-hand" evidence="3">
    <location>
        <begin position="329"/>
        <end position="364"/>
    </location>
</feature>
<dbReference type="Gene3D" id="1.10.238.10">
    <property type="entry name" value="EF-hand"/>
    <property type="match status" value="1"/>
</dbReference>
<dbReference type="VEuPathDB" id="CryptoDB:CHUDEA1_3220"/>
<evidence type="ECO:0000259" key="3">
    <source>
        <dbReference type="PROSITE" id="PS50222"/>
    </source>
</evidence>
<dbReference type="EMBL" id="JTAI01000044">
    <property type="protein sequence ID" value="PPS97065.1"/>
    <property type="molecule type" value="Genomic_DNA"/>
</dbReference>
<keyword evidence="6" id="KW-1185">Reference proteome</keyword>
<feature type="compositionally biased region" description="Polar residues" evidence="2">
    <location>
        <begin position="652"/>
        <end position="663"/>
    </location>
</feature>
<evidence type="ECO:0000256" key="2">
    <source>
        <dbReference type="SAM" id="MobiDB-lite"/>
    </source>
</evidence>
<reference evidence="4" key="2">
    <citation type="submission" date="2015-08" db="EMBL/GenBank/DDBJ databases">
        <authorList>
            <person name="Babu N.S."/>
            <person name="Beckwith C.J."/>
            <person name="Beseler K.G."/>
            <person name="Brison A."/>
            <person name="Carone J.V."/>
            <person name="Caskin T.P."/>
            <person name="Diamond M."/>
            <person name="Durham M.E."/>
            <person name="Foxe J.M."/>
            <person name="Go M."/>
            <person name="Henderson B.A."/>
            <person name="Jones I.B."/>
            <person name="McGettigan J.A."/>
            <person name="Micheletti S.J."/>
            <person name="Nasrallah M.E."/>
            <person name="Ortiz D."/>
            <person name="Piller C.R."/>
            <person name="Privatt S.R."/>
            <person name="Schneider S.L."/>
            <person name="Sharp S."/>
            <person name="Smith T.C."/>
            <person name="Stanton J.D."/>
            <person name="Ullery H.E."/>
            <person name="Wilson R.J."/>
            <person name="Serrano M.G."/>
            <person name="Buck G."/>
            <person name="Lee V."/>
            <person name="Wang Y."/>
            <person name="Carvalho R."/>
            <person name="Voegtly L."/>
            <person name="Shi R."/>
            <person name="Duckworth R."/>
            <person name="Johnson A."/>
            <person name="Loviza R."/>
            <person name="Walstead R."/>
            <person name="Shah Z."/>
            <person name="Kiflezghi M."/>
            <person name="Wade K."/>
            <person name="Ball S.L."/>
            <person name="Bradley K.W."/>
            <person name="Asai D.J."/>
            <person name="Bowman C.A."/>
            <person name="Russell D.A."/>
            <person name="Pope W.H."/>
            <person name="Jacobs-Sera D."/>
            <person name="Hendrix R.W."/>
            <person name="Hatfull G.F."/>
        </authorList>
    </citation>
    <scope>NUCLEOTIDE SEQUENCE [LARGE SCALE GENOMIC DNA]</scope>
</reference>
<dbReference type="InterPro" id="IPR018247">
    <property type="entry name" value="EF_Hand_1_Ca_BS"/>
</dbReference>
<proteinExistence type="predicted"/>
<dbReference type="AlphaFoldDB" id="A0A0S4TCR8"/>
<reference evidence="5 6" key="3">
    <citation type="submission" date="2017-10" db="EMBL/GenBank/DDBJ databases">
        <title>Consistent, comparative and evidence-based genome annotation and re-annotation for the closely-related species, Cryptosporidium parvum, C. hominis and C. tyzzeri.</title>
        <authorList>
            <person name="Baptista R.P."/>
            <person name="Li Y."/>
            <person name="Sateriale A."/>
            <person name="Striepen B."/>
            <person name="Kissinger J.C."/>
        </authorList>
    </citation>
    <scope>NUCLEOTIDE SEQUENCE [LARGE SCALE GENOMIC DNA]</scope>
    <source>
        <strain evidence="5">30976</strain>
    </source>
</reference>